<sequence length="463" mass="52397">MAPKLDDQAAEVMGMIVQYLAGKDLLALRSTCRVLQHQSFERFAEAFFRTQSVLLARPSLQRLVDVSRLPVANYVRHLDVRAEMVDLPPEIEEEDGTWDTEMRFQTRRHYRQDQQYVLNYGLDIAMLAAALTNLPNLETIEMHGFVNDNYEKLHYNGVRLGWGSKTIARELAGNQSVTPLPYTMASMTRAMRATLSALLTSSSSIRLLAQMSPVDATSEGNVHISAFNLPTMMLQSMKASTAFRSLRQIELRIRTDDDDGTNPASECGLLWYDEDSEAPSWLPRFLLAIPALEKVGINLCSTYSDEAHCQVIEGLSIAMTETPMPILKYFKLQDATHLHSATLSRFLQAQARTLRTVIFKDVEMLYTWDEVWRQLLRMPELKKLHLSELDEAGGQVLFSDLAADESAEAVQSIPNTEEERHAAIANATRNVDLASQYEYDAELRGFEIFVALPKLIRHPILVR</sequence>
<evidence type="ECO:0008006" key="3">
    <source>
        <dbReference type="Google" id="ProtNLM"/>
    </source>
</evidence>
<dbReference type="STRING" id="331657.A0A4U0Y0N0"/>
<organism evidence="1 2">
    <name type="scientific">Cryomyces minteri</name>
    <dbReference type="NCBI Taxonomy" id="331657"/>
    <lineage>
        <taxon>Eukaryota</taxon>
        <taxon>Fungi</taxon>
        <taxon>Dikarya</taxon>
        <taxon>Ascomycota</taxon>
        <taxon>Pezizomycotina</taxon>
        <taxon>Dothideomycetes</taxon>
        <taxon>Dothideomycetes incertae sedis</taxon>
        <taxon>Cryomyces</taxon>
    </lineage>
</organism>
<accession>A0A4U0Y0N0</accession>
<gene>
    <name evidence="1" type="ORF">B0A49_00429</name>
</gene>
<keyword evidence="2" id="KW-1185">Reference proteome</keyword>
<name>A0A4U0Y0N0_9PEZI</name>
<dbReference type="EMBL" id="NAJN01000003">
    <property type="protein sequence ID" value="TKA82276.1"/>
    <property type="molecule type" value="Genomic_DNA"/>
</dbReference>
<reference evidence="1 2" key="1">
    <citation type="submission" date="2017-03" db="EMBL/GenBank/DDBJ databases">
        <title>Genomes of endolithic fungi from Antarctica.</title>
        <authorList>
            <person name="Coleine C."/>
            <person name="Masonjones S."/>
            <person name="Stajich J.E."/>
        </authorList>
    </citation>
    <scope>NUCLEOTIDE SEQUENCE [LARGE SCALE GENOMIC DNA]</scope>
    <source>
        <strain evidence="1 2">CCFEE 5187</strain>
    </source>
</reference>
<proteinExistence type="predicted"/>
<evidence type="ECO:0000313" key="1">
    <source>
        <dbReference type="EMBL" id="TKA82276.1"/>
    </source>
</evidence>
<evidence type="ECO:0000313" key="2">
    <source>
        <dbReference type="Proteomes" id="UP000308768"/>
    </source>
</evidence>
<dbReference type="AlphaFoldDB" id="A0A4U0Y0N0"/>
<dbReference type="Proteomes" id="UP000308768">
    <property type="component" value="Unassembled WGS sequence"/>
</dbReference>
<protein>
    <recommendedName>
        <fullName evidence="3">F-box domain-containing protein</fullName>
    </recommendedName>
</protein>
<comment type="caution">
    <text evidence="1">The sequence shown here is derived from an EMBL/GenBank/DDBJ whole genome shotgun (WGS) entry which is preliminary data.</text>
</comment>
<dbReference type="OrthoDB" id="5279008at2759"/>